<name>A0A0D6P9V6_9PROT</name>
<feature type="transmembrane region" description="Helical" evidence="1">
    <location>
        <begin position="36"/>
        <end position="55"/>
    </location>
</feature>
<evidence type="ECO:0000313" key="2">
    <source>
        <dbReference type="EMBL" id="GAN77988.1"/>
    </source>
</evidence>
<dbReference type="OrthoDB" id="7281988at2"/>
<feature type="transmembrane region" description="Helical" evidence="1">
    <location>
        <begin position="101"/>
        <end position="126"/>
    </location>
</feature>
<evidence type="ECO:0008006" key="4">
    <source>
        <dbReference type="Google" id="ProtNLM"/>
    </source>
</evidence>
<proteinExistence type="predicted"/>
<evidence type="ECO:0000313" key="3">
    <source>
        <dbReference type="Proteomes" id="UP000032680"/>
    </source>
</evidence>
<feature type="transmembrane region" description="Helical" evidence="1">
    <location>
        <begin position="132"/>
        <end position="152"/>
    </location>
</feature>
<keyword evidence="1" id="KW-0472">Membrane</keyword>
<evidence type="ECO:0000256" key="1">
    <source>
        <dbReference type="SAM" id="Phobius"/>
    </source>
</evidence>
<organism evidence="2 3">
    <name type="scientific">Acidisphaera rubrifaciens HS-AP3</name>
    <dbReference type="NCBI Taxonomy" id="1231350"/>
    <lineage>
        <taxon>Bacteria</taxon>
        <taxon>Pseudomonadati</taxon>
        <taxon>Pseudomonadota</taxon>
        <taxon>Alphaproteobacteria</taxon>
        <taxon>Acetobacterales</taxon>
        <taxon>Acetobacteraceae</taxon>
        <taxon>Acidisphaera</taxon>
    </lineage>
</organism>
<keyword evidence="3" id="KW-1185">Reference proteome</keyword>
<keyword evidence="1" id="KW-1133">Transmembrane helix</keyword>
<comment type="caution">
    <text evidence="2">The sequence shown here is derived from an EMBL/GenBank/DDBJ whole genome shotgun (WGS) entry which is preliminary data.</text>
</comment>
<reference evidence="2 3" key="1">
    <citation type="submission" date="2012-11" db="EMBL/GenBank/DDBJ databases">
        <title>Whole genome sequence of Acidisphaera rubrifaciens HS-AP3.</title>
        <authorList>
            <person name="Azuma Y."/>
            <person name="Higashiura N."/>
            <person name="Hirakawa H."/>
            <person name="Matsushita K."/>
        </authorList>
    </citation>
    <scope>NUCLEOTIDE SEQUENCE [LARGE SCALE GENOMIC DNA]</scope>
    <source>
        <strain evidence="2 3">HS-AP3</strain>
    </source>
</reference>
<feature type="transmembrane region" description="Helical" evidence="1">
    <location>
        <begin position="164"/>
        <end position="185"/>
    </location>
</feature>
<dbReference type="AlphaFoldDB" id="A0A0D6P9V6"/>
<feature type="transmembrane region" description="Helical" evidence="1">
    <location>
        <begin position="67"/>
        <end position="89"/>
    </location>
</feature>
<gene>
    <name evidence="2" type="ORF">Asru_0554_03</name>
</gene>
<dbReference type="EMBL" id="BANB01000554">
    <property type="protein sequence ID" value="GAN77988.1"/>
    <property type="molecule type" value="Genomic_DNA"/>
</dbReference>
<dbReference type="RefSeq" id="WP_048862341.1">
    <property type="nucleotide sequence ID" value="NZ_BANB01000554.1"/>
</dbReference>
<sequence length="206" mass="21882">MSGPVAPPRRNVLRGIVLCAIGRREGLEWFGDTRHAFISSLLPLLLFPLLRAVLLPPGQSEVPRGTLLLATITVVLASAVLSHLMATWFRREPLWLRYATAVNWTTWVLQLAVLLAIVATAGLASAGLPPTVALIACFAAVGLYGLWLQWFLARHGLRLGPGRALLVVLAVNAGAAALVAVPEVALREAMLLNGPAPVPASGPFKT</sequence>
<protein>
    <recommendedName>
        <fullName evidence="4">Yip1 domain-containing protein</fullName>
    </recommendedName>
</protein>
<accession>A0A0D6P9V6</accession>
<keyword evidence="1" id="KW-0812">Transmembrane</keyword>
<dbReference type="Proteomes" id="UP000032680">
    <property type="component" value="Unassembled WGS sequence"/>
</dbReference>